<sequence>MNNEVVLTSNIDGIVGIATSVMVLLFLGLLIRSMIKP</sequence>
<dbReference type="EMBL" id="BARW01003502">
    <property type="protein sequence ID" value="GAI67780.1"/>
    <property type="molecule type" value="Genomic_DNA"/>
</dbReference>
<feature type="non-terminal residue" evidence="2">
    <location>
        <position position="37"/>
    </location>
</feature>
<feature type="transmembrane region" description="Helical" evidence="1">
    <location>
        <begin position="13"/>
        <end position="31"/>
    </location>
</feature>
<keyword evidence="1" id="KW-1133">Transmembrane helix</keyword>
<organism evidence="2">
    <name type="scientific">marine sediment metagenome</name>
    <dbReference type="NCBI Taxonomy" id="412755"/>
    <lineage>
        <taxon>unclassified sequences</taxon>
        <taxon>metagenomes</taxon>
        <taxon>ecological metagenomes</taxon>
    </lineage>
</organism>
<evidence type="ECO:0000313" key="2">
    <source>
        <dbReference type="EMBL" id="GAI67780.1"/>
    </source>
</evidence>
<name>X1RX56_9ZZZZ</name>
<gene>
    <name evidence="2" type="ORF">S12H4_08885</name>
</gene>
<reference evidence="2" key="1">
    <citation type="journal article" date="2014" name="Front. Microbiol.">
        <title>High frequency of phylogenetically diverse reductive dehalogenase-homologous genes in deep subseafloor sedimentary metagenomes.</title>
        <authorList>
            <person name="Kawai M."/>
            <person name="Futagami T."/>
            <person name="Toyoda A."/>
            <person name="Takaki Y."/>
            <person name="Nishi S."/>
            <person name="Hori S."/>
            <person name="Arai W."/>
            <person name="Tsubouchi T."/>
            <person name="Morono Y."/>
            <person name="Uchiyama I."/>
            <person name="Ito T."/>
            <person name="Fujiyama A."/>
            <person name="Inagaki F."/>
            <person name="Takami H."/>
        </authorList>
    </citation>
    <scope>NUCLEOTIDE SEQUENCE</scope>
    <source>
        <strain evidence="2">Expedition CK06-06</strain>
    </source>
</reference>
<protein>
    <submittedName>
        <fullName evidence="2">Uncharacterized protein</fullName>
    </submittedName>
</protein>
<accession>X1RX56</accession>
<comment type="caution">
    <text evidence="2">The sequence shown here is derived from an EMBL/GenBank/DDBJ whole genome shotgun (WGS) entry which is preliminary data.</text>
</comment>
<keyword evidence="1" id="KW-0812">Transmembrane</keyword>
<keyword evidence="1" id="KW-0472">Membrane</keyword>
<dbReference type="AlphaFoldDB" id="X1RX56"/>
<evidence type="ECO:0000256" key="1">
    <source>
        <dbReference type="SAM" id="Phobius"/>
    </source>
</evidence>
<proteinExistence type="predicted"/>